<gene>
    <name evidence="2" type="ORF">NCTC8849_02501</name>
</gene>
<feature type="compositionally biased region" description="Basic and acidic residues" evidence="1">
    <location>
        <begin position="177"/>
        <end position="187"/>
    </location>
</feature>
<feature type="region of interest" description="Disordered" evidence="1">
    <location>
        <begin position="151"/>
        <end position="187"/>
    </location>
</feature>
<organism evidence="2 3">
    <name type="scientific">Klebsiella pneumoniae</name>
    <dbReference type="NCBI Taxonomy" id="573"/>
    <lineage>
        <taxon>Bacteria</taxon>
        <taxon>Pseudomonadati</taxon>
        <taxon>Pseudomonadota</taxon>
        <taxon>Gammaproteobacteria</taxon>
        <taxon>Enterobacterales</taxon>
        <taxon>Enterobacteriaceae</taxon>
        <taxon>Klebsiella/Raoultella group</taxon>
        <taxon>Klebsiella</taxon>
        <taxon>Klebsiella pneumoniae complex</taxon>
    </lineage>
</organism>
<proteinExistence type="predicted"/>
<evidence type="ECO:0000313" key="2">
    <source>
        <dbReference type="EMBL" id="STT53919.1"/>
    </source>
</evidence>
<dbReference type="AlphaFoldDB" id="A0A377WHF5"/>
<name>A0A377WHF5_KLEPN</name>
<dbReference type="Proteomes" id="UP000254799">
    <property type="component" value="Unassembled WGS sequence"/>
</dbReference>
<dbReference type="EMBL" id="UGLC01000002">
    <property type="protein sequence ID" value="STT53919.1"/>
    <property type="molecule type" value="Genomic_DNA"/>
</dbReference>
<protein>
    <submittedName>
        <fullName evidence="2">Gp24</fullName>
    </submittedName>
</protein>
<evidence type="ECO:0000256" key="1">
    <source>
        <dbReference type="SAM" id="MobiDB-lite"/>
    </source>
</evidence>
<evidence type="ECO:0000313" key="3">
    <source>
        <dbReference type="Proteomes" id="UP000254799"/>
    </source>
</evidence>
<accession>A0A377WHF5</accession>
<reference evidence="2 3" key="1">
    <citation type="submission" date="2018-06" db="EMBL/GenBank/DDBJ databases">
        <authorList>
            <consortium name="Pathogen Informatics"/>
            <person name="Doyle S."/>
        </authorList>
    </citation>
    <scope>NUCLEOTIDE SEQUENCE [LARGE SCALE GENOMIC DNA]</scope>
    <source>
        <strain evidence="2 3">NCTC8849</strain>
    </source>
</reference>
<sequence length="187" mass="19732">MFAPWAPTVVDEVADAAKLDFTSAGSYLIALYSCQVKVVADTTITLAPGARVFDDTGAIFVNGVQVAWGNASWNTVSFELKAGWNTVEFLVNQWTGQAYINLGLKLSDKVAEMYSGLGVSALANAAGVLSSNVSQIGNDVGQQFAEYHPAPECADADRRERGQQSGSDGDELANRTSGEDGIRADGC</sequence>